<evidence type="ECO:0000313" key="2">
    <source>
        <dbReference type="EMBL" id="THH29098.1"/>
    </source>
</evidence>
<feature type="transmembrane region" description="Helical" evidence="1">
    <location>
        <begin position="15"/>
        <end position="34"/>
    </location>
</feature>
<keyword evidence="1" id="KW-0812">Transmembrane</keyword>
<evidence type="ECO:0000256" key="1">
    <source>
        <dbReference type="SAM" id="Phobius"/>
    </source>
</evidence>
<organism evidence="2 3">
    <name type="scientific">Antrodiella citrinella</name>
    <dbReference type="NCBI Taxonomy" id="2447956"/>
    <lineage>
        <taxon>Eukaryota</taxon>
        <taxon>Fungi</taxon>
        <taxon>Dikarya</taxon>
        <taxon>Basidiomycota</taxon>
        <taxon>Agaricomycotina</taxon>
        <taxon>Agaricomycetes</taxon>
        <taxon>Polyporales</taxon>
        <taxon>Steccherinaceae</taxon>
        <taxon>Antrodiella</taxon>
    </lineage>
</organism>
<protein>
    <submittedName>
        <fullName evidence="2">Uncharacterized protein</fullName>
    </submittedName>
</protein>
<comment type="caution">
    <text evidence="2">The sequence shown here is derived from an EMBL/GenBank/DDBJ whole genome shotgun (WGS) entry which is preliminary data.</text>
</comment>
<keyword evidence="1" id="KW-1133">Transmembrane helix</keyword>
<reference evidence="2 3" key="1">
    <citation type="submission" date="2019-02" db="EMBL/GenBank/DDBJ databases">
        <title>Genome sequencing of the rare red list fungi Antrodiella citrinella (Flaviporus citrinellus).</title>
        <authorList>
            <person name="Buettner E."/>
            <person name="Kellner H."/>
        </authorList>
    </citation>
    <scope>NUCLEOTIDE SEQUENCE [LARGE SCALE GENOMIC DNA]</scope>
    <source>
        <strain evidence="2 3">DSM 108506</strain>
    </source>
</reference>
<sequence>MPNYASSTDILDVPAVILLFLLAAISLCLTRFFAPAIKSPPALFLAPAALTPPIDRLATPAPMLDLVRDFALGVAPAGVNPPPVFPAARCAPSLAMTRDREIRGFRPMGALGFGGTVTAAPPESPAPAPSAPKSAVPADVKLDFWIG</sequence>
<proteinExistence type="predicted"/>
<keyword evidence="1" id="KW-0472">Membrane</keyword>
<evidence type="ECO:0000313" key="3">
    <source>
        <dbReference type="Proteomes" id="UP000308730"/>
    </source>
</evidence>
<gene>
    <name evidence="2" type="ORF">EUX98_g5091</name>
</gene>
<name>A0A4S4MUW0_9APHY</name>
<dbReference type="AlphaFoldDB" id="A0A4S4MUW0"/>
<dbReference type="EMBL" id="SGPM01000140">
    <property type="protein sequence ID" value="THH29098.1"/>
    <property type="molecule type" value="Genomic_DNA"/>
</dbReference>
<dbReference type="Proteomes" id="UP000308730">
    <property type="component" value="Unassembled WGS sequence"/>
</dbReference>
<keyword evidence="3" id="KW-1185">Reference proteome</keyword>
<accession>A0A4S4MUW0</accession>